<dbReference type="Pfam" id="PF00191">
    <property type="entry name" value="Annexin"/>
    <property type="match status" value="4"/>
</dbReference>
<dbReference type="GO" id="GO:0042796">
    <property type="term" value="P:snRNA transcription by RNA polymerase III"/>
    <property type="evidence" value="ECO:0007669"/>
    <property type="project" value="TreeGrafter"/>
</dbReference>
<reference evidence="14" key="1">
    <citation type="submission" date="2025-08" db="UniProtKB">
        <authorList>
            <consortium name="Ensembl"/>
        </authorList>
    </citation>
    <scope>IDENTIFICATION</scope>
</reference>
<dbReference type="PROSITE" id="PS00223">
    <property type="entry name" value="ANNEXIN_1"/>
    <property type="match status" value="1"/>
</dbReference>
<dbReference type="InterPro" id="IPR019535">
    <property type="entry name" value="ICE2_C"/>
</dbReference>
<feature type="compositionally biased region" description="Polar residues" evidence="12">
    <location>
        <begin position="442"/>
        <end position="453"/>
    </location>
</feature>
<evidence type="ECO:0000256" key="1">
    <source>
        <dbReference type="ARBA" id="ARBA00004302"/>
    </source>
</evidence>
<feature type="region of interest" description="Disordered" evidence="12">
    <location>
        <begin position="645"/>
        <end position="679"/>
    </location>
</feature>
<dbReference type="Pfam" id="PF10505">
    <property type="entry name" value="NARG2_C"/>
    <property type="match status" value="1"/>
</dbReference>
<dbReference type="GO" id="GO:0048513">
    <property type="term" value="P:animal organ development"/>
    <property type="evidence" value="ECO:0007669"/>
    <property type="project" value="UniProtKB-ARBA"/>
</dbReference>
<dbReference type="InterPro" id="IPR001464">
    <property type="entry name" value="Annexin"/>
</dbReference>
<dbReference type="InterPro" id="IPR037104">
    <property type="entry name" value="Annexin_sf"/>
</dbReference>
<dbReference type="PRINTS" id="PR00196">
    <property type="entry name" value="ANNEXIN"/>
</dbReference>
<evidence type="ECO:0000259" key="13">
    <source>
        <dbReference type="Pfam" id="PF10505"/>
    </source>
</evidence>
<keyword evidence="9 11" id="KW-0041">Annexin</keyword>
<dbReference type="GO" id="GO:0005604">
    <property type="term" value="C:basement membrane"/>
    <property type="evidence" value="ECO:0007669"/>
    <property type="project" value="UniProtKB-SubCell"/>
</dbReference>
<dbReference type="FunFam" id="1.10.220.10:FF:000002">
    <property type="entry name" value="Annexin"/>
    <property type="match status" value="1"/>
</dbReference>
<gene>
    <name evidence="14" type="primary">ICE2</name>
</gene>
<dbReference type="SMART" id="SM00335">
    <property type="entry name" value="ANX"/>
    <property type="match status" value="4"/>
</dbReference>
<feature type="compositionally biased region" description="Polar residues" evidence="12">
    <location>
        <begin position="561"/>
        <end position="590"/>
    </location>
</feature>
<keyword evidence="5" id="KW-0597">Phosphoprotein</keyword>
<dbReference type="GO" id="GO:0009888">
    <property type="term" value="P:tissue development"/>
    <property type="evidence" value="ECO:0007669"/>
    <property type="project" value="UniProtKB-ARBA"/>
</dbReference>
<feature type="region of interest" description="Disordered" evidence="12">
    <location>
        <begin position="440"/>
        <end position="462"/>
    </location>
</feature>
<dbReference type="PANTHER" id="PTHR14633:SF3">
    <property type="entry name" value="LITTLE ELONGATION COMPLEX SUBUNIT 2"/>
    <property type="match status" value="1"/>
</dbReference>
<keyword evidence="6 11" id="KW-0677">Repeat</keyword>
<keyword evidence="10 11" id="KW-0111">Calcium/phospholipid-binding</keyword>
<dbReference type="GO" id="GO:0030154">
    <property type="term" value="P:cell differentiation"/>
    <property type="evidence" value="ECO:0007669"/>
    <property type="project" value="UniProtKB-ARBA"/>
</dbReference>
<dbReference type="InterPro" id="IPR018252">
    <property type="entry name" value="Annexin_repeat_CS"/>
</dbReference>
<dbReference type="GO" id="GO:0055074">
    <property type="term" value="P:calcium ion homeostasis"/>
    <property type="evidence" value="ECO:0007669"/>
    <property type="project" value="UniProtKB-ARBA"/>
</dbReference>
<proteinExistence type="inferred from homology"/>
<dbReference type="FunFam" id="1.10.220.10:FF:000007">
    <property type="entry name" value="Annexin"/>
    <property type="match status" value="1"/>
</dbReference>
<dbReference type="PRINTS" id="PR00198">
    <property type="entry name" value="ANNEXINII"/>
</dbReference>
<feature type="region of interest" description="Disordered" evidence="12">
    <location>
        <begin position="561"/>
        <end position="591"/>
    </location>
</feature>
<feature type="compositionally biased region" description="Polar residues" evidence="12">
    <location>
        <begin position="669"/>
        <end position="679"/>
    </location>
</feature>
<dbReference type="Ensembl" id="ENSACDT00005010654.1">
    <property type="protein sequence ID" value="ENSACDP00005008891.1"/>
    <property type="gene ID" value="ENSACDG00005006463.1"/>
</dbReference>
<comment type="subcellular location">
    <subcellularLocation>
        <location evidence="1">Secreted</location>
        <location evidence="1">Extracellular space</location>
        <location evidence="1">Extracellular matrix</location>
        <location evidence="1">Basement membrane</location>
    </subcellularLocation>
</comment>
<evidence type="ECO:0000256" key="12">
    <source>
        <dbReference type="SAM" id="MobiDB-lite"/>
    </source>
</evidence>
<dbReference type="InterPro" id="IPR018502">
    <property type="entry name" value="Annexin_repeat"/>
</dbReference>
<evidence type="ECO:0000256" key="5">
    <source>
        <dbReference type="ARBA" id="ARBA00022553"/>
    </source>
</evidence>
<dbReference type="FunFam" id="1.10.220.10:FF:000003">
    <property type="entry name" value="Annexin"/>
    <property type="match status" value="1"/>
</dbReference>
<evidence type="ECO:0000256" key="10">
    <source>
        <dbReference type="ARBA" id="ARBA00023302"/>
    </source>
</evidence>
<evidence type="ECO:0000256" key="9">
    <source>
        <dbReference type="ARBA" id="ARBA00023216"/>
    </source>
</evidence>
<evidence type="ECO:0000256" key="2">
    <source>
        <dbReference type="ARBA" id="ARBA00007831"/>
    </source>
</evidence>
<dbReference type="InterPro" id="IPR002389">
    <property type="entry name" value="ANX2"/>
</dbReference>
<keyword evidence="8" id="KW-0084">Basement membrane</keyword>
<name>A0A8B9DL41_ANSCY</name>
<dbReference type="PROSITE" id="PS51897">
    <property type="entry name" value="ANNEXIN_2"/>
    <property type="match status" value="4"/>
</dbReference>
<evidence type="ECO:0000256" key="11">
    <source>
        <dbReference type="RuleBase" id="RU003540"/>
    </source>
</evidence>
<dbReference type="SUPFAM" id="SSF47874">
    <property type="entry name" value="Annexin"/>
    <property type="match status" value="1"/>
</dbReference>
<reference evidence="14" key="2">
    <citation type="submission" date="2025-09" db="UniProtKB">
        <authorList>
            <consortium name="Ensembl"/>
        </authorList>
    </citation>
    <scope>IDENTIFICATION</scope>
</reference>
<organism evidence="14 15">
    <name type="scientific">Anser cygnoides</name>
    <name type="common">Swan goose</name>
    <dbReference type="NCBI Taxonomy" id="8845"/>
    <lineage>
        <taxon>Eukaryota</taxon>
        <taxon>Metazoa</taxon>
        <taxon>Chordata</taxon>
        <taxon>Craniata</taxon>
        <taxon>Vertebrata</taxon>
        <taxon>Euteleostomi</taxon>
        <taxon>Archelosauria</taxon>
        <taxon>Archosauria</taxon>
        <taxon>Dinosauria</taxon>
        <taxon>Saurischia</taxon>
        <taxon>Theropoda</taxon>
        <taxon>Coelurosauria</taxon>
        <taxon>Aves</taxon>
        <taxon>Neognathae</taxon>
        <taxon>Galloanserae</taxon>
        <taxon>Anseriformes</taxon>
        <taxon>Anatidae</taxon>
        <taxon>Anserinae</taxon>
        <taxon>Anser</taxon>
    </lineage>
</organism>
<evidence type="ECO:0000313" key="14">
    <source>
        <dbReference type="Ensembl" id="ENSACDP00005008891.1"/>
    </source>
</evidence>
<comment type="domain">
    <text evidence="11">A pair of annexin repeats may form one binding site for calcium and phospholipid.</text>
</comment>
<evidence type="ECO:0000256" key="3">
    <source>
        <dbReference type="ARBA" id="ARBA00022525"/>
    </source>
</evidence>
<dbReference type="GO" id="GO:0031982">
    <property type="term" value="C:vesicle"/>
    <property type="evidence" value="ECO:0007669"/>
    <property type="project" value="UniProtKB-ARBA"/>
</dbReference>
<dbReference type="GO" id="GO:0034704">
    <property type="term" value="C:calcium channel complex"/>
    <property type="evidence" value="ECO:0007669"/>
    <property type="project" value="UniProtKB-ARBA"/>
</dbReference>
<dbReference type="GO" id="GO:0008023">
    <property type="term" value="C:transcription elongation factor complex"/>
    <property type="evidence" value="ECO:0007669"/>
    <property type="project" value="InterPro"/>
</dbReference>
<keyword evidence="15" id="KW-1185">Reference proteome</keyword>
<dbReference type="GO" id="GO:0005262">
    <property type="term" value="F:calcium channel activity"/>
    <property type="evidence" value="ECO:0007669"/>
    <property type="project" value="UniProtKB-ARBA"/>
</dbReference>
<dbReference type="GO" id="GO:0005544">
    <property type="term" value="F:calcium-dependent phospholipid binding"/>
    <property type="evidence" value="ECO:0007669"/>
    <property type="project" value="UniProtKB-KW"/>
</dbReference>
<dbReference type="GO" id="GO:0005509">
    <property type="term" value="F:calcium ion binding"/>
    <property type="evidence" value="ECO:0007669"/>
    <property type="project" value="InterPro"/>
</dbReference>
<keyword evidence="4" id="KW-0272">Extracellular matrix</keyword>
<sequence>MAAAEQRLAWDIPPKNGSEVFFSHEIYEKYSLSPSLYELWNLSNRVAKKNVEVLANSSENKQTCNIQSADPLEVDAKSTTDDHPFPEPRLPYPFTSCLTEKEQKTYLYLMAKFSKKNNHFPLNAANQRELLTYLQMKEAVNNEVAEFMKFAQNAAKSCSQDYDNISEDAVLYTEELFSACIGHVKKFPEFYTLQEIMSIMGGKFNTQLTFRLEKTLLVMGTARYGKAYFPTMPVQLPTDYKTVTSFITPDKKASIMQNDISSDSNAEKLALKYSPQVVLSNQSLFTLLNNHGLNYKEQWEIPVCVKMIPAADSKPAKVVYIDSPLLKKEMTVRERNQVFHEIPIDFLASKKSYVSVSDVLMDKPAEDNLLQWEMASDTCEYRKIPLPNDTGMEFDDDVTELETFGAAVKLSRISKTENTSPTVSNAGKVLSHDLKLGKKKTSAVNSEAEQGKTSVSEQGVSSNSSMQFPSCGVLCFSPGENSSHKNFQSEEVQLNKAQHVMNKKVSDNETKLNTSYNAVSFKKESEAAQKNETYTPLCSSDTDEDRLIIDTECKNTDSCKTTVPNTVSRTSARTSKSPSPTQNPSASMTDCSEVIDQGESASRMLTRKLSKEFDPVGQILKMQTELLKSPSQKGHEQPLVSCDSSAAMQAHVPQSPKPSVVSHAETLPSPASNPSGSSRNTWTWLFQGVPKRKLSDELQMLAENPSEYKAPQDGNLVYKLFSLDDLLLLVRCNVQKVKPLPHSHKKKKDQKVVPIFLLPKLEYQAYYGVEALTESEVCQMWTESMLHSACLFYIGRIDAFTSKLIMLEKISPEILREKLGLIKPANSLNILHHILKKVSDLQEGSYLLTHAAGDSSVAIYKSSPDKATRASYNLHKAHCDLPTVPATLSVPWVPLDPSLPLPYHMDHGRVPCTFPPAPQESMWKHKHSFTMSTVHEILSKLSLEGDHSLPPSAYATVKAYSNFDADRDAAALEAAIKTKGVDEVTIINILTNRSNEQRQDIAFAYQRRTKKVCQTPNGSPPSQNAHPKTHELSAALKSALSGHLEAVILGLLKTPSQYDASELKAAMKGLGTDEDTLIEIICSRTNQELSEINRVYREMYKTELEKDIISDTSGDFRKLMVALAKGKRCEDTSVIDYELIDQDARELYDAGVKRKGTDVPKWINIMTERSVPHLQKVFERYKSYSPYDMLESIKKEVKGDLENAFLNLVQCIQNKQLYFADRLYDSMKGKGTRDKVLIRIMVSRCEVDMLKIKSEFKRKYGKSLYYFIQVSFQLSVYINCVDIHSALLWANSTIRIHGKSFRGCSENSRSLPIINAQ</sequence>
<evidence type="ECO:0000256" key="4">
    <source>
        <dbReference type="ARBA" id="ARBA00022530"/>
    </source>
</evidence>
<keyword evidence="3" id="KW-0964">Secreted</keyword>
<evidence type="ECO:0000256" key="6">
    <source>
        <dbReference type="ARBA" id="ARBA00022737"/>
    </source>
</evidence>
<evidence type="ECO:0000256" key="7">
    <source>
        <dbReference type="ARBA" id="ARBA00022837"/>
    </source>
</evidence>
<dbReference type="GO" id="GO:0004859">
    <property type="term" value="F:phospholipase inhibitor activity"/>
    <property type="evidence" value="ECO:0007669"/>
    <property type="project" value="InterPro"/>
</dbReference>
<feature type="domain" description="Little elongation complex subunit 2 C-terminal" evidence="13">
    <location>
        <begin position="706"/>
        <end position="916"/>
    </location>
</feature>
<keyword evidence="7 11" id="KW-0106">Calcium</keyword>
<dbReference type="PANTHER" id="PTHR14633">
    <property type="entry name" value="LITTLE ELONGATION COMPLEX SUBUNIT 2"/>
    <property type="match status" value="1"/>
</dbReference>
<comment type="similarity">
    <text evidence="2 11">Belongs to the annexin family.</text>
</comment>
<accession>A0A8B9DL41</accession>
<evidence type="ECO:0000313" key="15">
    <source>
        <dbReference type="Proteomes" id="UP000694521"/>
    </source>
</evidence>
<protein>
    <recommendedName>
        <fullName evidence="11">Annexin</fullName>
    </recommendedName>
</protein>
<dbReference type="Proteomes" id="UP000694521">
    <property type="component" value="Unplaced"/>
</dbReference>
<dbReference type="GO" id="GO:0008092">
    <property type="term" value="F:cytoskeletal protein binding"/>
    <property type="evidence" value="ECO:0007669"/>
    <property type="project" value="InterPro"/>
</dbReference>
<evidence type="ECO:0000256" key="8">
    <source>
        <dbReference type="ARBA" id="ARBA00022869"/>
    </source>
</evidence>
<dbReference type="GO" id="GO:0042795">
    <property type="term" value="P:snRNA transcription by RNA polymerase II"/>
    <property type="evidence" value="ECO:0007669"/>
    <property type="project" value="TreeGrafter"/>
</dbReference>
<dbReference type="FunFam" id="1.10.220.10:FF:000001">
    <property type="entry name" value="Annexin"/>
    <property type="match status" value="1"/>
</dbReference>
<dbReference type="GO" id="GO:0045945">
    <property type="term" value="P:positive regulation of transcription by RNA polymerase III"/>
    <property type="evidence" value="ECO:0007669"/>
    <property type="project" value="TreeGrafter"/>
</dbReference>
<dbReference type="Gene3D" id="1.10.220.10">
    <property type="entry name" value="Annexin"/>
    <property type="match status" value="4"/>
</dbReference>